<dbReference type="InterPro" id="IPR001173">
    <property type="entry name" value="Glyco_trans_2-like"/>
</dbReference>
<proteinExistence type="inferred from homology"/>
<evidence type="ECO:0000256" key="1">
    <source>
        <dbReference type="ARBA" id="ARBA00006739"/>
    </source>
</evidence>
<evidence type="ECO:0000313" key="6">
    <source>
        <dbReference type="Proteomes" id="UP000606008"/>
    </source>
</evidence>
<evidence type="ECO:0000256" key="2">
    <source>
        <dbReference type="ARBA" id="ARBA00022676"/>
    </source>
</evidence>
<organism evidence="5 6">
    <name type="scientific">Fibrivirga algicola</name>
    <dbReference type="NCBI Taxonomy" id="2950420"/>
    <lineage>
        <taxon>Bacteria</taxon>
        <taxon>Pseudomonadati</taxon>
        <taxon>Bacteroidota</taxon>
        <taxon>Cytophagia</taxon>
        <taxon>Cytophagales</taxon>
        <taxon>Spirosomataceae</taxon>
        <taxon>Fibrivirga</taxon>
    </lineage>
</organism>
<keyword evidence="3" id="KW-0808">Transferase</keyword>
<comment type="similarity">
    <text evidence="1">Belongs to the glycosyltransferase 2 family.</text>
</comment>
<dbReference type="Gene3D" id="3.90.550.10">
    <property type="entry name" value="Spore Coat Polysaccharide Biosynthesis Protein SpsA, Chain A"/>
    <property type="match status" value="1"/>
</dbReference>
<dbReference type="Pfam" id="PF00535">
    <property type="entry name" value="Glycos_transf_2"/>
    <property type="match status" value="1"/>
</dbReference>
<dbReference type="Proteomes" id="UP000606008">
    <property type="component" value="Unassembled WGS sequence"/>
</dbReference>
<dbReference type="PANTHER" id="PTHR43179">
    <property type="entry name" value="RHAMNOSYLTRANSFERASE WBBL"/>
    <property type="match status" value="1"/>
</dbReference>
<reference evidence="5" key="1">
    <citation type="submission" date="2024-05" db="EMBL/GenBank/DDBJ databases">
        <authorList>
            <person name="Jung D.-H."/>
        </authorList>
    </citation>
    <scope>NUCLEOTIDE SEQUENCE</scope>
    <source>
        <strain evidence="5">JA-25</strain>
    </source>
</reference>
<feature type="domain" description="Glycosyltransferase 2-like" evidence="4">
    <location>
        <begin position="26"/>
        <end position="116"/>
    </location>
</feature>
<dbReference type="EMBL" id="WAEL01000006">
    <property type="protein sequence ID" value="NID11902.1"/>
    <property type="molecule type" value="Genomic_DNA"/>
</dbReference>
<dbReference type="RefSeq" id="WP_166692828.1">
    <property type="nucleotide sequence ID" value="NZ_WAEL01000006.1"/>
</dbReference>
<evidence type="ECO:0000259" key="4">
    <source>
        <dbReference type="Pfam" id="PF00535"/>
    </source>
</evidence>
<comment type="caution">
    <text evidence="5">The sequence shown here is derived from an EMBL/GenBank/DDBJ whole genome shotgun (WGS) entry which is preliminary data.</text>
</comment>
<name>A0ABX0QLK1_9BACT</name>
<gene>
    <name evidence="5" type="ORF">F7231_17150</name>
</gene>
<sequence length="285" mass="31756">MIPGQARVDKATVAGVVVLYHSPPSCIEHIQTYLPQIDKLYIVDNTPEGVGWADAFAARTSNVVYVGLGANKGIAHALNAGATKAIADGYTYLLTMDDDSRAPENMIETMARFWNMHLNDPIGIVCPQHALTTATSTAKPTETAPRTVLTTMTSGNLISLPVYQQVGGFDDELFIDVVDHDYTLKLAVHGYTVIELSTLQLVHRLGQQRAVLGGLLRYVTHRPVRNYYLIRNSILVGLRHRKQHPAYLIEALRTVLIEVVKISLFENQKRVRLRYAWQALRDGLR</sequence>
<keyword evidence="2" id="KW-0328">Glycosyltransferase</keyword>
<evidence type="ECO:0000256" key="3">
    <source>
        <dbReference type="ARBA" id="ARBA00022679"/>
    </source>
</evidence>
<evidence type="ECO:0000313" key="5">
    <source>
        <dbReference type="EMBL" id="NID11902.1"/>
    </source>
</evidence>
<dbReference type="InterPro" id="IPR029044">
    <property type="entry name" value="Nucleotide-diphossugar_trans"/>
</dbReference>
<keyword evidence="6" id="KW-1185">Reference proteome</keyword>
<dbReference type="PANTHER" id="PTHR43179:SF12">
    <property type="entry name" value="GALACTOFURANOSYLTRANSFERASE GLFT2"/>
    <property type="match status" value="1"/>
</dbReference>
<dbReference type="SUPFAM" id="SSF53448">
    <property type="entry name" value="Nucleotide-diphospho-sugar transferases"/>
    <property type="match status" value="1"/>
</dbReference>
<dbReference type="CDD" id="cd02526">
    <property type="entry name" value="GT2_RfbF_like"/>
    <property type="match status" value="1"/>
</dbReference>
<protein>
    <submittedName>
        <fullName evidence="5">Glycosyltransferase family 2 protein</fullName>
    </submittedName>
</protein>
<accession>A0ABX0QLK1</accession>